<name>A0A511D9E3_9PSEU</name>
<gene>
    <name evidence="1" type="ORF">PSU4_03650</name>
</gene>
<accession>A0A511D9E3</accession>
<evidence type="ECO:0000313" key="1">
    <source>
        <dbReference type="EMBL" id="GEL21411.1"/>
    </source>
</evidence>
<evidence type="ECO:0000313" key="2">
    <source>
        <dbReference type="Proteomes" id="UP000321685"/>
    </source>
</evidence>
<dbReference type="AlphaFoldDB" id="A0A511D9E3"/>
<dbReference type="Proteomes" id="UP000321685">
    <property type="component" value="Unassembled WGS sequence"/>
</dbReference>
<keyword evidence="2" id="KW-1185">Reference proteome</keyword>
<protein>
    <submittedName>
        <fullName evidence="1">Uncharacterized protein</fullName>
    </submittedName>
</protein>
<dbReference type="EMBL" id="BJVJ01000002">
    <property type="protein sequence ID" value="GEL21411.1"/>
    <property type="molecule type" value="Genomic_DNA"/>
</dbReference>
<comment type="caution">
    <text evidence="1">The sequence shown here is derived from an EMBL/GenBank/DDBJ whole genome shotgun (WGS) entry which is preliminary data.</text>
</comment>
<proteinExistence type="predicted"/>
<reference evidence="1 2" key="1">
    <citation type="submission" date="2019-07" db="EMBL/GenBank/DDBJ databases">
        <title>Whole genome shotgun sequence of Pseudonocardia sulfidoxydans NBRC 16205.</title>
        <authorList>
            <person name="Hosoyama A."/>
            <person name="Uohara A."/>
            <person name="Ohji S."/>
            <person name="Ichikawa N."/>
        </authorList>
    </citation>
    <scope>NUCLEOTIDE SEQUENCE [LARGE SCALE GENOMIC DNA]</scope>
    <source>
        <strain evidence="1 2">NBRC 16205</strain>
    </source>
</reference>
<organism evidence="1 2">
    <name type="scientific">Pseudonocardia sulfidoxydans NBRC 16205</name>
    <dbReference type="NCBI Taxonomy" id="1223511"/>
    <lineage>
        <taxon>Bacteria</taxon>
        <taxon>Bacillati</taxon>
        <taxon>Actinomycetota</taxon>
        <taxon>Actinomycetes</taxon>
        <taxon>Pseudonocardiales</taxon>
        <taxon>Pseudonocardiaceae</taxon>
        <taxon>Pseudonocardia</taxon>
    </lineage>
</organism>
<sequence length="71" mass="7113">MLDDLALVAAEVVVAEDLVQHLSGIPGSHAAILGAPGAAAARPSPTCRTRDHPPRGVVPVTVGCADRVPAV</sequence>